<dbReference type="Pfam" id="PF12822">
    <property type="entry name" value="ECF_trnsprt"/>
    <property type="match status" value="1"/>
</dbReference>
<evidence type="ECO:0000313" key="10">
    <source>
        <dbReference type="EMBL" id="OEG21178.1"/>
    </source>
</evidence>
<dbReference type="RefSeq" id="WP_069641334.1">
    <property type="nucleotide sequence ID" value="NZ_JAFBEZ010000006.1"/>
</dbReference>
<evidence type="ECO:0000313" key="11">
    <source>
        <dbReference type="Proteomes" id="UP000094469"/>
    </source>
</evidence>
<feature type="transmembrane region" description="Helical" evidence="9">
    <location>
        <begin position="12"/>
        <end position="36"/>
    </location>
</feature>
<dbReference type="AlphaFoldDB" id="A0A1E5H888"/>
<dbReference type="STRING" id="1131292.BCR24_08845"/>
<keyword evidence="4 8" id="KW-1003">Cell membrane</keyword>
<dbReference type="EMBL" id="MIKC01000041">
    <property type="protein sequence ID" value="OEG21178.1"/>
    <property type="molecule type" value="Genomic_DNA"/>
</dbReference>
<dbReference type="InterPro" id="IPR025720">
    <property type="entry name" value="RibU"/>
</dbReference>
<keyword evidence="5 9" id="KW-0812">Transmembrane</keyword>
<evidence type="ECO:0000256" key="4">
    <source>
        <dbReference type="ARBA" id="ARBA00022475"/>
    </source>
</evidence>
<protein>
    <recommendedName>
        <fullName evidence="8">Riboflavin transporter</fullName>
    </recommendedName>
</protein>
<evidence type="ECO:0000256" key="2">
    <source>
        <dbReference type="ARBA" id="ARBA00005540"/>
    </source>
</evidence>
<dbReference type="OrthoDB" id="9809216at2"/>
<sequence>MRNNKVQKMVSVAMLAAIGVVLQFVAFPIIPTFNFLKIDFSDIPVMISMFLFGPLAGITTAFIRSLLHLFTTGASPQNLVGDVASFFATTVFTLPMYYFFKRGSNKLSNKVLGVLTGIIALTVFMSVANYFVITPIYLKLFGASASEYLQMSLAKYVTIGILPFNLIKGAIVSAVFLVLHAKLLPWLTRKQYQLGNKNTLIK</sequence>
<evidence type="ECO:0000256" key="9">
    <source>
        <dbReference type="SAM" id="Phobius"/>
    </source>
</evidence>
<organism evidence="10 11">
    <name type="scientific">Enterococcus ureilyticus</name>
    <dbReference type="NCBI Taxonomy" id="1131292"/>
    <lineage>
        <taxon>Bacteria</taxon>
        <taxon>Bacillati</taxon>
        <taxon>Bacillota</taxon>
        <taxon>Bacilli</taxon>
        <taxon>Lactobacillales</taxon>
        <taxon>Enterococcaceae</taxon>
        <taxon>Enterococcus</taxon>
    </lineage>
</organism>
<evidence type="ECO:0000256" key="3">
    <source>
        <dbReference type="ARBA" id="ARBA00022448"/>
    </source>
</evidence>
<comment type="similarity">
    <text evidence="2 8">Belongs to the prokaryotic riboflavin transporter (P-RFT) (TC 2.A.87) family.</text>
</comment>
<feature type="transmembrane region" description="Helical" evidence="9">
    <location>
        <begin position="43"/>
        <end position="63"/>
    </location>
</feature>
<evidence type="ECO:0000256" key="5">
    <source>
        <dbReference type="ARBA" id="ARBA00022692"/>
    </source>
</evidence>
<name>A0A1E5H888_9ENTE</name>
<dbReference type="InterPro" id="IPR024529">
    <property type="entry name" value="ECF_trnsprt_substrate-spec"/>
</dbReference>
<accession>A0A1E5H888</accession>
<dbReference type="PIRSF" id="PIRSF037778">
    <property type="entry name" value="UCP037778_transp_RibU"/>
    <property type="match status" value="1"/>
</dbReference>
<comment type="caution">
    <text evidence="10">The sequence shown here is derived from an EMBL/GenBank/DDBJ whole genome shotgun (WGS) entry which is preliminary data.</text>
</comment>
<dbReference type="PANTHER" id="PTHR38438:SF1">
    <property type="entry name" value="RIBOFLAVIN TRANSPORTER RIBU"/>
    <property type="match status" value="1"/>
</dbReference>
<dbReference type="GO" id="GO:0032217">
    <property type="term" value="F:riboflavin transmembrane transporter activity"/>
    <property type="evidence" value="ECO:0007669"/>
    <property type="project" value="UniProtKB-UniRule"/>
</dbReference>
<keyword evidence="7 8" id="KW-0472">Membrane</keyword>
<keyword evidence="6 9" id="KW-1133">Transmembrane helix</keyword>
<feature type="transmembrane region" description="Helical" evidence="9">
    <location>
        <begin position="112"/>
        <end position="133"/>
    </location>
</feature>
<keyword evidence="11" id="KW-1185">Reference proteome</keyword>
<evidence type="ECO:0000256" key="6">
    <source>
        <dbReference type="ARBA" id="ARBA00022989"/>
    </source>
</evidence>
<keyword evidence="3 8" id="KW-0813">Transport</keyword>
<dbReference type="Gene3D" id="1.10.1760.20">
    <property type="match status" value="1"/>
</dbReference>
<comment type="function">
    <text evidence="8">Probably a riboflavin-binding protein that interacts with the energy-coupling factor (ECF) ABC-transporter complex.</text>
</comment>
<evidence type="ECO:0000256" key="1">
    <source>
        <dbReference type="ARBA" id="ARBA00004651"/>
    </source>
</evidence>
<dbReference type="Proteomes" id="UP000094469">
    <property type="component" value="Unassembled WGS sequence"/>
</dbReference>
<gene>
    <name evidence="10" type="ORF">BCR24_08845</name>
</gene>
<proteinExistence type="inferred from homology"/>
<feature type="transmembrane region" description="Helical" evidence="9">
    <location>
        <begin position="153"/>
        <end position="179"/>
    </location>
</feature>
<evidence type="ECO:0000256" key="8">
    <source>
        <dbReference type="PIRNR" id="PIRNR037778"/>
    </source>
</evidence>
<reference evidence="11" key="1">
    <citation type="submission" date="2016-09" db="EMBL/GenBank/DDBJ databases">
        <authorList>
            <person name="Gulvik C.A."/>
        </authorList>
    </citation>
    <scope>NUCLEOTIDE SEQUENCE [LARGE SCALE GENOMIC DNA]</scope>
    <source>
        <strain evidence="11">LMG 26676</strain>
    </source>
</reference>
<comment type="subcellular location">
    <subcellularLocation>
        <location evidence="1">Cell membrane</location>
        <topology evidence="1">Multi-pass membrane protein</topology>
    </subcellularLocation>
</comment>
<dbReference type="GO" id="GO:0005886">
    <property type="term" value="C:plasma membrane"/>
    <property type="evidence" value="ECO:0007669"/>
    <property type="project" value="UniProtKB-SubCell"/>
</dbReference>
<dbReference type="PANTHER" id="PTHR38438">
    <property type="entry name" value="RIBOFLAVIN TRANSPORTER RIBU"/>
    <property type="match status" value="1"/>
</dbReference>
<feature type="transmembrane region" description="Helical" evidence="9">
    <location>
        <begin position="83"/>
        <end position="100"/>
    </location>
</feature>
<evidence type="ECO:0000256" key="7">
    <source>
        <dbReference type="ARBA" id="ARBA00023136"/>
    </source>
</evidence>